<gene>
    <name evidence="3" type="ORF">GRI42_05040</name>
</gene>
<comment type="caution">
    <text evidence="3">The sequence shown here is derived from an EMBL/GenBank/DDBJ whole genome shotgun (WGS) entry which is preliminary data.</text>
</comment>
<protein>
    <submittedName>
        <fullName evidence="3">Methyltransferase domain-containing protein</fullName>
    </submittedName>
</protein>
<reference evidence="3 4" key="1">
    <citation type="submission" date="2019-12" db="EMBL/GenBank/DDBJ databases">
        <title>Genomic-based taxomic classification of the family Erythrobacteraceae.</title>
        <authorList>
            <person name="Xu L."/>
        </authorList>
    </citation>
    <scope>NUCLEOTIDE SEQUENCE [LARGE SCALE GENOMIC DNA]</scope>
    <source>
        <strain evidence="3 4">DSM 16225</strain>
    </source>
</reference>
<dbReference type="Gene3D" id="3.40.50.150">
    <property type="entry name" value="Vaccinia Virus protein VP39"/>
    <property type="match status" value="1"/>
</dbReference>
<keyword evidence="3" id="KW-0489">Methyltransferase</keyword>
<dbReference type="Pfam" id="PF13649">
    <property type="entry name" value="Methyltransf_25"/>
    <property type="match status" value="1"/>
</dbReference>
<dbReference type="InterPro" id="IPR029063">
    <property type="entry name" value="SAM-dependent_MTases_sf"/>
</dbReference>
<dbReference type="AlphaFoldDB" id="A0A844Y0J0"/>
<dbReference type="GO" id="GO:0008168">
    <property type="term" value="F:methyltransferase activity"/>
    <property type="evidence" value="ECO:0007669"/>
    <property type="project" value="UniProtKB-KW"/>
</dbReference>
<name>A0A844Y0J0_9SPHN</name>
<proteinExistence type="predicted"/>
<evidence type="ECO:0000256" key="1">
    <source>
        <dbReference type="ARBA" id="ARBA00022679"/>
    </source>
</evidence>
<evidence type="ECO:0000259" key="2">
    <source>
        <dbReference type="Pfam" id="PF13649"/>
    </source>
</evidence>
<dbReference type="SUPFAM" id="SSF53335">
    <property type="entry name" value="S-adenosyl-L-methionine-dependent methyltransferases"/>
    <property type="match status" value="1"/>
</dbReference>
<keyword evidence="1 3" id="KW-0808">Transferase</keyword>
<organism evidence="3 4">
    <name type="scientific">Qipengyuania gaetbuli</name>
    <dbReference type="NCBI Taxonomy" id="266952"/>
    <lineage>
        <taxon>Bacteria</taxon>
        <taxon>Pseudomonadati</taxon>
        <taxon>Pseudomonadota</taxon>
        <taxon>Alphaproteobacteria</taxon>
        <taxon>Sphingomonadales</taxon>
        <taxon>Erythrobacteraceae</taxon>
        <taxon>Qipengyuania</taxon>
    </lineage>
</organism>
<dbReference type="CDD" id="cd02440">
    <property type="entry name" value="AdoMet_MTases"/>
    <property type="match status" value="1"/>
</dbReference>
<feature type="domain" description="Methyltransferase" evidence="2">
    <location>
        <begin position="46"/>
        <end position="133"/>
    </location>
</feature>
<dbReference type="InterPro" id="IPR041698">
    <property type="entry name" value="Methyltransf_25"/>
</dbReference>
<sequence>MTDRSDWEGRVGRSWADEWRRTDRSFGVLTDRLVEVADREAFSLALDIGCGAGETSLRLADARREARVLGIDISEDLLAMARERVGDRANVEFRFADASKWAARGQDRPDLVLSRHGVMFFGQPKAAFAQIRSQAEEGCRLAFSCFRAQSENEWAMKLAGVASAEASPPSDPRAPGPFAFGDAEYVEQLLSSAGWRDVDLEAVDYPMIAGEGVDAVEDALSYFLRIGPAAGAIAALDGEQRAAAIERLRELLAANFDGERVALPASSWIVTARA</sequence>
<dbReference type="PANTHER" id="PTHR43861">
    <property type="entry name" value="TRANS-ACONITATE 2-METHYLTRANSFERASE-RELATED"/>
    <property type="match status" value="1"/>
</dbReference>
<keyword evidence="4" id="KW-1185">Reference proteome</keyword>
<dbReference type="OrthoDB" id="9777638at2"/>
<dbReference type="EMBL" id="WTYF01000004">
    <property type="protein sequence ID" value="MXO50668.1"/>
    <property type="molecule type" value="Genomic_DNA"/>
</dbReference>
<evidence type="ECO:0000313" key="4">
    <source>
        <dbReference type="Proteomes" id="UP000444185"/>
    </source>
</evidence>
<dbReference type="RefSeq" id="WP_160607246.1">
    <property type="nucleotide sequence ID" value="NZ_WTYF01000004.1"/>
</dbReference>
<dbReference type="GO" id="GO:0032259">
    <property type="term" value="P:methylation"/>
    <property type="evidence" value="ECO:0007669"/>
    <property type="project" value="UniProtKB-KW"/>
</dbReference>
<accession>A0A844Y0J0</accession>
<evidence type="ECO:0000313" key="3">
    <source>
        <dbReference type="EMBL" id="MXO50668.1"/>
    </source>
</evidence>
<dbReference type="Proteomes" id="UP000444185">
    <property type="component" value="Unassembled WGS sequence"/>
</dbReference>